<keyword evidence="1" id="KW-0472">Membrane</keyword>
<dbReference type="AlphaFoldDB" id="B5GLS8"/>
<proteinExistence type="predicted"/>
<keyword evidence="1" id="KW-1133">Transmembrane helix</keyword>
<gene>
    <name evidence="2" type="ORF">SCLAV_p1455</name>
</gene>
<dbReference type="OrthoDB" id="4249623at2"/>
<protein>
    <submittedName>
        <fullName evidence="2">Uncharacterized protein</fullName>
    </submittedName>
</protein>
<reference evidence="2 3" key="1">
    <citation type="journal article" date="2010" name="Genome Biol. Evol.">
        <title>The sequence of a 1.8-mb bacterial linear plasmid reveals a rich evolutionary reservoir of secondary metabolic pathways.</title>
        <authorList>
            <person name="Medema M.H."/>
            <person name="Trefzer A."/>
            <person name="Kovalchuk A."/>
            <person name="van den Berg M."/>
            <person name="Mueller U."/>
            <person name="Heijne W."/>
            <person name="Wu L."/>
            <person name="Alam M.T."/>
            <person name="Ronning C.M."/>
            <person name="Nierman W.C."/>
            <person name="Bovenberg R.A.L."/>
            <person name="Breitling R."/>
            <person name="Takano E."/>
        </authorList>
    </citation>
    <scope>NUCLEOTIDE SEQUENCE [LARGE SCALE GENOMIC DNA]</scope>
    <source>
        <strain evidence="3">ATCC 27064 / DSM 738 / JCM 4710 / NBRC 13307 / NCIMB 12785 / NRRL 3585 / VKM Ac-602</strain>
        <plasmid evidence="2">pSCL4</plasmid>
    </source>
</reference>
<dbReference type="Proteomes" id="UP000002357">
    <property type="component" value="Plasmid pSCL4"/>
</dbReference>
<geneLocation type="plasmid" evidence="2 3">
    <name>pSCL4</name>
</geneLocation>
<dbReference type="EMBL" id="CM000914">
    <property type="protein sequence ID" value="EFG04937.2"/>
    <property type="molecule type" value="Genomic_DNA"/>
</dbReference>
<evidence type="ECO:0000313" key="2">
    <source>
        <dbReference type="EMBL" id="EFG04937.2"/>
    </source>
</evidence>
<keyword evidence="2" id="KW-0614">Plasmid</keyword>
<evidence type="ECO:0000256" key="1">
    <source>
        <dbReference type="SAM" id="Phobius"/>
    </source>
</evidence>
<feature type="transmembrane region" description="Helical" evidence="1">
    <location>
        <begin position="40"/>
        <end position="60"/>
    </location>
</feature>
<keyword evidence="3" id="KW-1185">Reference proteome</keyword>
<organism evidence="2 3">
    <name type="scientific">Streptomyces clavuligerus</name>
    <dbReference type="NCBI Taxonomy" id="1901"/>
    <lineage>
        <taxon>Bacteria</taxon>
        <taxon>Bacillati</taxon>
        <taxon>Actinomycetota</taxon>
        <taxon>Actinomycetes</taxon>
        <taxon>Kitasatosporales</taxon>
        <taxon>Streptomycetaceae</taxon>
        <taxon>Streptomyces</taxon>
    </lineage>
</organism>
<keyword evidence="1" id="KW-0812">Transmembrane</keyword>
<name>B5GLS8_STRCL</name>
<feature type="transmembrane region" description="Helical" evidence="1">
    <location>
        <begin position="12"/>
        <end position="34"/>
    </location>
</feature>
<accession>B5GLS8</accession>
<evidence type="ECO:0000313" key="3">
    <source>
        <dbReference type="Proteomes" id="UP000002357"/>
    </source>
</evidence>
<sequence length="163" mass="17238">MEVVRTRRFPDGAVALVVGALAITAELVAFLVPAPVRPGVGVIVAGAVFLGLLVWMGMAVKERFRGRCRAPTGWDDGGGEWFTRQSLEGFPRSEVCARTGGAGLVRAEEAWVFARHGYGTAWLTSRLGVSNEVARTLVRAVQEQAVGVGRGSSGAEADGLDQQ</sequence>